<feature type="transmembrane region" description="Helical" evidence="2">
    <location>
        <begin position="991"/>
        <end position="1010"/>
    </location>
</feature>
<dbReference type="PANTHER" id="PTHR11319">
    <property type="entry name" value="G PROTEIN-COUPLED RECEPTOR-RELATED"/>
    <property type="match status" value="1"/>
</dbReference>
<dbReference type="InterPro" id="IPR011050">
    <property type="entry name" value="Pectin_lyase_fold/virulence"/>
</dbReference>
<dbReference type="Gene3D" id="2.160.20.10">
    <property type="entry name" value="Single-stranded right-handed beta-helix, Pectin lyase-like"/>
    <property type="match status" value="1"/>
</dbReference>
<sequence>MSKRNRTEVKAARLCLTAACCYVVDTRAERGKSICSRKLEVWRDTGNVKYLPNQQRNDSLGRALQETRSGDRIRIDATESASNPEWFCHEDPLMIHHSVAFVGFRGRALIGCPQTGSRLLVFNITSILRDERMYATSDNAIRIVFENLDVTSALFHALHSRVAFRNCALRDSKWVSMSGNHFIGLTIADTRWQGSIVAGQGTEFPSTAELHVAARDLLVRMRNVTFMLAKMTVIAGRSADFRLVDSSVVSDPEVSASVHGGIYMTVMHGTAASNVVVRNCVFRNQVHDDPVQSIMNLYYAALLFRVAYPKDRASSNVSVLIDGVTFADNERGLTLIGAFWETRVRNCIFYRNIAMHAGAAILYLTNASTVSFVTNCTFEQNAAGSFRSAKLRRYEDSFRVNGDEVTVHSACCKGLISFVGKGGAVFVDRESTIYIHRTFFSNTPVHRHSMEGDIFYSNGLVVIHTARLMVYTAMNHVALLRHSGDHWSIEVSDVSVQCPVGYGLRLTNTSAYGVKAIGLRRSYKLDQLSYFCESCPQNKYSLDYGHMNYSLVYSAFSYYTLLINGEKPSAAYNGTYTYHDIECLQCPYGGRCRQTITAVPNFWGYVQENRIKFQHCPKDYCCSSTFCESYSKCADFRVGRLCGVCGPGYSEALFSARCLPDGQCDVTWLWPLVVASGLLYALFLLFQKDIRDFIFLQPVHLSDIALPCWRRCERPACSIAVATDEASNSLKENTELESLPSNGGVDGFDHAQQENRNNNKSAPTNDAAAVSSAPTRPPVDTGASFLIIISYYFQDAQLLHLKTVFTSSENRSKNMLKEILLGLFKFRVEIFQFTDKVCFFKQLKPSHKLMIKALLVPYVLLQFGAMYVIYQWWQRLRRRSKATDSAPVGVNAAVGSPQPQVDSTKKTFLSKLSTGFILSLLFTYQKLATTSFALLNCVPVGDENVLFIEGTVTCYRGWQYAVIVYVLLCIGPFCMVLLIGPGLLKDGLIPLKQFFCACFLPLPFLVYWVALRLRLRGWRPDVTLPLRPEAQAVINVLQGPFKESECRLFGSLCGAGVVIGRRLVLVLLYTFVNDTLVRMLAMMLVCFVILLHHVHVLPYRDTRGNLAGSASAAALLMVGGINLVRAGFEAAEYVPQGPNAVLMTVFEEIENVLMLWFPAAVMGIIIVSLTVSAKVETEMTKVCFHVSDEVNKA</sequence>
<proteinExistence type="predicted"/>
<dbReference type="PANTHER" id="PTHR11319:SF35">
    <property type="entry name" value="OUTER MEMBRANE PROTEIN PMPC-RELATED"/>
    <property type="match status" value="1"/>
</dbReference>
<evidence type="ECO:0000256" key="2">
    <source>
        <dbReference type="SAM" id="Phobius"/>
    </source>
</evidence>
<evidence type="ECO:0000313" key="3">
    <source>
        <dbReference type="EMBL" id="KAK2179313.1"/>
    </source>
</evidence>
<comment type="caution">
    <text evidence="3">The sequence shown here is derived from an EMBL/GenBank/DDBJ whole genome shotgun (WGS) entry which is preliminary data.</text>
</comment>
<keyword evidence="2" id="KW-1133">Transmembrane helix</keyword>
<evidence type="ECO:0008006" key="5">
    <source>
        <dbReference type="Google" id="ProtNLM"/>
    </source>
</evidence>
<feature type="transmembrane region" description="Helical" evidence="2">
    <location>
        <begin position="849"/>
        <end position="870"/>
    </location>
</feature>
<dbReference type="Proteomes" id="UP001209878">
    <property type="component" value="Unassembled WGS sequence"/>
</dbReference>
<accession>A0AAD9KX54</accession>
<dbReference type="EMBL" id="JAODUO010000498">
    <property type="protein sequence ID" value="KAK2179313.1"/>
    <property type="molecule type" value="Genomic_DNA"/>
</dbReference>
<dbReference type="SUPFAM" id="SSF51126">
    <property type="entry name" value="Pectin lyase-like"/>
    <property type="match status" value="1"/>
</dbReference>
<gene>
    <name evidence="3" type="ORF">NP493_499g02016</name>
</gene>
<feature type="transmembrane region" description="Helical" evidence="2">
    <location>
        <begin position="958"/>
        <end position="979"/>
    </location>
</feature>
<feature type="compositionally biased region" description="Polar residues" evidence="1">
    <location>
        <begin position="754"/>
        <end position="764"/>
    </location>
</feature>
<feature type="transmembrane region" description="Helical" evidence="2">
    <location>
        <begin position="1075"/>
        <end position="1094"/>
    </location>
</feature>
<feature type="transmembrane region" description="Helical" evidence="2">
    <location>
        <begin position="1106"/>
        <end position="1128"/>
    </location>
</feature>
<keyword evidence="2" id="KW-0472">Membrane</keyword>
<reference evidence="3" key="1">
    <citation type="journal article" date="2023" name="Mol. Biol. Evol.">
        <title>Third-Generation Sequencing Reveals the Adaptive Role of the Epigenome in Three Deep-Sea Polychaetes.</title>
        <authorList>
            <person name="Perez M."/>
            <person name="Aroh O."/>
            <person name="Sun Y."/>
            <person name="Lan Y."/>
            <person name="Juniper S.K."/>
            <person name="Young C.R."/>
            <person name="Angers B."/>
            <person name="Qian P.Y."/>
        </authorList>
    </citation>
    <scope>NUCLEOTIDE SEQUENCE</scope>
    <source>
        <strain evidence="3">R07B-5</strain>
    </source>
</reference>
<organism evidence="3 4">
    <name type="scientific">Ridgeia piscesae</name>
    <name type="common">Tubeworm</name>
    <dbReference type="NCBI Taxonomy" id="27915"/>
    <lineage>
        <taxon>Eukaryota</taxon>
        <taxon>Metazoa</taxon>
        <taxon>Spiralia</taxon>
        <taxon>Lophotrochozoa</taxon>
        <taxon>Annelida</taxon>
        <taxon>Polychaeta</taxon>
        <taxon>Sedentaria</taxon>
        <taxon>Canalipalpata</taxon>
        <taxon>Sabellida</taxon>
        <taxon>Siboglinidae</taxon>
        <taxon>Ridgeia</taxon>
    </lineage>
</organism>
<name>A0AAD9KX54_RIDPI</name>
<evidence type="ECO:0000256" key="1">
    <source>
        <dbReference type="SAM" id="MobiDB-lite"/>
    </source>
</evidence>
<dbReference type="AlphaFoldDB" id="A0AAD9KX54"/>
<dbReference type="InterPro" id="IPR012334">
    <property type="entry name" value="Pectin_lyas_fold"/>
</dbReference>
<feature type="transmembrane region" description="Helical" evidence="2">
    <location>
        <begin position="1153"/>
        <end position="1171"/>
    </location>
</feature>
<keyword evidence="2" id="KW-0812">Transmembrane</keyword>
<evidence type="ECO:0000313" key="4">
    <source>
        <dbReference type="Proteomes" id="UP001209878"/>
    </source>
</evidence>
<feature type="transmembrane region" description="Helical" evidence="2">
    <location>
        <begin position="1048"/>
        <end position="1069"/>
    </location>
</feature>
<protein>
    <recommendedName>
        <fullName evidence="5">Right handed beta helix region</fullName>
    </recommendedName>
</protein>
<feature type="region of interest" description="Disordered" evidence="1">
    <location>
        <begin position="747"/>
        <end position="777"/>
    </location>
</feature>
<keyword evidence="4" id="KW-1185">Reference proteome</keyword>